<feature type="signal peptide" evidence="1">
    <location>
        <begin position="1"/>
        <end position="23"/>
    </location>
</feature>
<keyword evidence="1" id="KW-0732">Signal</keyword>
<organism evidence="2">
    <name type="scientific">Amblyomma americanum</name>
    <name type="common">Lone star tick</name>
    <dbReference type="NCBI Taxonomy" id="6943"/>
    <lineage>
        <taxon>Eukaryota</taxon>
        <taxon>Metazoa</taxon>
        <taxon>Ecdysozoa</taxon>
        <taxon>Arthropoda</taxon>
        <taxon>Chelicerata</taxon>
        <taxon>Arachnida</taxon>
        <taxon>Acari</taxon>
        <taxon>Parasitiformes</taxon>
        <taxon>Ixodida</taxon>
        <taxon>Ixodoidea</taxon>
        <taxon>Ixodidae</taxon>
        <taxon>Amblyomminae</taxon>
        <taxon>Amblyomma</taxon>
    </lineage>
</organism>
<reference evidence="2" key="1">
    <citation type="journal article" date="2015" name="PLoS ONE">
        <title>An Insight into the Sialome of the Lone Star Tick, Amblyomma americanum, with a Glimpse on Its Time Dependent Gene Expression.</title>
        <authorList>
            <person name="Karim S."/>
            <person name="Ribeiro J.M."/>
        </authorList>
    </citation>
    <scope>NUCLEOTIDE SEQUENCE</scope>
    <source>
        <tissue evidence="2">Salivary gland</tissue>
    </source>
</reference>
<evidence type="ECO:0000313" key="2">
    <source>
        <dbReference type="EMBL" id="JAG92043.1"/>
    </source>
</evidence>
<dbReference type="AlphaFoldDB" id="A0A0C9SEX0"/>
<protein>
    <submittedName>
        <fullName evidence="2">Putative secreted protein</fullName>
    </submittedName>
</protein>
<evidence type="ECO:0000256" key="1">
    <source>
        <dbReference type="SAM" id="SignalP"/>
    </source>
</evidence>
<feature type="chain" id="PRO_5002202855" evidence="1">
    <location>
        <begin position="24"/>
        <end position="128"/>
    </location>
</feature>
<accession>A0A0C9SEX0</accession>
<dbReference type="EMBL" id="GBZX01000697">
    <property type="protein sequence ID" value="JAG92043.1"/>
    <property type="molecule type" value="mRNA"/>
</dbReference>
<proteinExistence type="evidence at transcript level"/>
<dbReference type="Gene3D" id="2.10.80.10">
    <property type="entry name" value="Lipase, subunit A"/>
    <property type="match status" value="1"/>
</dbReference>
<sequence length="128" mass="14464">MVRLVLWTFTTVSFLILIQQITADDGDDGMMQKPIELTLPPDLLRKKGRNIATTPKSKRQLGQHCSQNHPCDEGLCCVRRRRFDGRSCQALAGRYRRCSDSPTKGGIYHRYCPCAIGIHACEHGYCLP</sequence>
<name>A0A0C9SEX0_AMBAM</name>